<accession>A0A0E2E814</accession>
<name>A0A0E2E814_TREDN</name>
<reference evidence="1" key="1">
    <citation type="submission" date="2012-01" db="EMBL/GenBank/DDBJ databases">
        <title>The Genome Sequence of Treponema denticola H-22.</title>
        <authorList>
            <consortium name="The Broad Institute Genome Sequencing Platform"/>
            <person name="Earl A."/>
            <person name="Ward D."/>
            <person name="Feldgarden M."/>
            <person name="Gevers D."/>
            <person name="Blanton J.M."/>
            <person name="Fenno C.J."/>
            <person name="Baranova O.V."/>
            <person name="Mathney J."/>
            <person name="Dewhirst F.E."/>
            <person name="Izard J."/>
            <person name="Young S.K."/>
            <person name="Zeng Q."/>
            <person name="Gargeya S."/>
            <person name="Fitzgerald M."/>
            <person name="Haas B."/>
            <person name="Abouelleil A."/>
            <person name="Alvarado L."/>
            <person name="Arachchi H.M."/>
            <person name="Berlin A."/>
            <person name="Chapman S.B."/>
            <person name="Gearin G."/>
            <person name="Goldberg J."/>
            <person name="Griggs A."/>
            <person name="Gujja S."/>
            <person name="Hansen M."/>
            <person name="Heiman D."/>
            <person name="Howarth C."/>
            <person name="Larimer J."/>
            <person name="Lui A."/>
            <person name="MacDonald P.J.P."/>
            <person name="McCowen C."/>
            <person name="Montmayeur A."/>
            <person name="Murphy C."/>
            <person name="Neiman D."/>
            <person name="Pearson M."/>
            <person name="Priest M."/>
            <person name="Roberts A."/>
            <person name="Saif S."/>
            <person name="Shea T."/>
            <person name="Sisk P."/>
            <person name="Stolte C."/>
            <person name="Sykes S."/>
            <person name="Wortman J."/>
            <person name="Nusbaum C."/>
            <person name="Birren B."/>
        </authorList>
    </citation>
    <scope>NUCLEOTIDE SEQUENCE [LARGE SCALE GENOMIC DNA]</scope>
    <source>
        <strain evidence="1">H-22</strain>
    </source>
</reference>
<dbReference type="EMBL" id="AGDV01000001">
    <property type="protein sequence ID" value="EMB36154.1"/>
    <property type="molecule type" value="Genomic_DNA"/>
</dbReference>
<dbReference type="PATRIC" id="fig|999432.5.peg.356"/>
<organism evidence="1">
    <name type="scientific">Treponema denticola H-22</name>
    <dbReference type="NCBI Taxonomy" id="999432"/>
    <lineage>
        <taxon>Bacteria</taxon>
        <taxon>Pseudomonadati</taxon>
        <taxon>Spirochaetota</taxon>
        <taxon>Spirochaetia</taxon>
        <taxon>Spirochaetales</taxon>
        <taxon>Treponemataceae</taxon>
        <taxon>Treponema</taxon>
    </lineage>
</organism>
<dbReference type="AlphaFoldDB" id="A0A0E2E814"/>
<comment type="caution">
    <text evidence="1">The sequence shown here is derived from an EMBL/GenBank/DDBJ whole genome shotgun (WGS) entry which is preliminary data.</text>
</comment>
<gene>
    <name evidence="1" type="ORF">HMPREF9726_00346</name>
</gene>
<dbReference type="RefSeq" id="WP_002682956.1">
    <property type="nucleotide sequence ID" value="NZ_CM001795.1"/>
</dbReference>
<sequence length="195" mass="23015">MKKYFVIILIFHFFVKLSSQELLPDRKYYSDDGSSYFKFTEHGGVTKGFIWNKKTQNELMIFSLELRYKLRKDAIRWLKNKIFEIKIHTGNPGVYSIFVSVNDGIISNQVNFVMAVDITGSYALVGEEAVYVLDIFKGKKIFYINRNYDNTAIKYLIFDLKKTKFLDNGDLVIAYYNLSMEKVYELINKNDFMRF</sequence>
<protein>
    <submittedName>
        <fullName evidence="1">Uncharacterized protein</fullName>
    </submittedName>
</protein>
<proteinExistence type="predicted"/>
<dbReference type="Proteomes" id="UP000011705">
    <property type="component" value="Chromosome"/>
</dbReference>
<evidence type="ECO:0000313" key="1">
    <source>
        <dbReference type="EMBL" id="EMB36154.1"/>
    </source>
</evidence>
<dbReference type="HOGENOM" id="CLU_1395777_0_0_12"/>